<feature type="binding site" evidence="12">
    <location>
        <begin position="219"/>
        <end position="222"/>
    </location>
    <ligand>
        <name>substrate</name>
    </ligand>
</feature>
<evidence type="ECO:0000256" key="3">
    <source>
        <dbReference type="ARBA" id="ARBA00022801"/>
    </source>
</evidence>
<evidence type="ECO:0000313" key="14">
    <source>
        <dbReference type="EMBL" id="KAL1114915.1"/>
    </source>
</evidence>
<dbReference type="SUPFAM" id="SSF56235">
    <property type="entry name" value="N-terminal nucleophile aminohydrolases (Ntn hydrolases)"/>
    <property type="match status" value="1"/>
</dbReference>
<dbReference type="PANTHER" id="PTHR10188:SF6">
    <property type="entry name" value="N(4)-(BETA-N-ACETYLGLUCOSAMINYL)-L-ASPARAGINASE"/>
    <property type="match status" value="1"/>
</dbReference>
<dbReference type="InterPro" id="IPR029055">
    <property type="entry name" value="Ntn_hydrolases_N"/>
</dbReference>
<reference evidence="14 15" key="1">
    <citation type="submission" date="2024-07" db="EMBL/GenBank/DDBJ databases">
        <title>Chromosome-level genome assembly of the water stick insect Ranatra chinensis (Heteroptera: Nepidae).</title>
        <authorList>
            <person name="Liu X."/>
        </authorList>
    </citation>
    <scope>NUCLEOTIDE SEQUENCE [LARGE SCALE GENOMIC DNA]</scope>
    <source>
        <strain evidence="14">Cailab_2021Rc</strain>
        <tissue evidence="14">Muscle</tissue>
    </source>
</reference>
<dbReference type="AlphaFoldDB" id="A0ABD0XWC4"/>
<evidence type="ECO:0000256" key="2">
    <source>
        <dbReference type="ARBA" id="ARBA00022670"/>
    </source>
</evidence>
<dbReference type="EMBL" id="JBFDAA010000021">
    <property type="protein sequence ID" value="KAL1114915.1"/>
    <property type="molecule type" value="Genomic_DNA"/>
</dbReference>
<dbReference type="GO" id="GO:0006508">
    <property type="term" value="P:proteolysis"/>
    <property type="evidence" value="ECO:0007669"/>
    <property type="project" value="UniProtKB-KW"/>
</dbReference>
<keyword evidence="4" id="KW-0068">Autocatalytic cleavage</keyword>
<keyword evidence="2" id="KW-0645">Protease</keyword>
<dbReference type="InterPro" id="IPR000246">
    <property type="entry name" value="Peptidase_T2"/>
</dbReference>
<evidence type="ECO:0000256" key="10">
    <source>
        <dbReference type="ARBA" id="ARBA00080645"/>
    </source>
</evidence>
<dbReference type="EC" id="3.5.1.26" evidence="7"/>
<comment type="caution">
    <text evidence="14">The sequence shown here is derived from an EMBL/GenBank/DDBJ whole genome shotgun (WGS) entry which is preliminary data.</text>
</comment>
<protein>
    <recommendedName>
        <fullName evidence="7">N(4)-(beta-N-acetylglucosaminyl)-L-asparaginase</fullName>
        <ecNumber evidence="7">3.5.1.26</ecNumber>
    </recommendedName>
    <alternativeName>
        <fullName evidence="9">Aspartylglucosaminidase</fullName>
    </alternativeName>
    <alternativeName>
        <fullName evidence="8">Glycosylasparaginase</fullName>
    </alternativeName>
    <alternativeName>
        <fullName evidence="10">N4-(N-acetyl-beta-glucosaminyl)-L-asparagine amidase</fullName>
    </alternativeName>
</protein>
<dbReference type="CDD" id="cd04513">
    <property type="entry name" value="Glycosylasparaginase"/>
    <property type="match status" value="1"/>
</dbReference>
<evidence type="ECO:0000313" key="15">
    <source>
        <dbReference type="Proteomes" id="UP001558652"/>
    </source>
</evidence>
<evidence type="ECO:0000256" key="7">
    <source>
        <dbReference type="ARBA" id="ARBA00066729"/>
    </source>
</evidence>
<evidence type="ECO:0000256" key="1">
    <source>
        <dbReference type="ARBA" id="ARBA00010872"/>
    </source>
</evidence>
<evidence type="ECO:0000256" key="4">
    <source>
        <dbReference type="ARBA" id="ARBA00022813"/>
    </source>
</evidence>
<dbReference type="Proteomes" id="UP001558652">
    <property type="component" value="Unassembled WGS sequence"/>
</dbReference>
<dbReference type="GO" id="GO:0003948">
    <property type="term" value="F:N4-(beta-N-acetylglucosaminyl)-L-asparaginase activity"/>
    <property type="evidence" value="ECO:0007669"/>
    <property type="project" value="UniProtKB-EC"/>
</dbReference>
<proteinExistence type="inferred from homology"/>
<dbReference type="GO" id="GO:0008233">
    <property type="term" value="F:peptidase activity"/>
    <property type="evidence" value="ECO:0007669"/>
    <property type="project" value="UniProtKB-KW"/>
</dbReference>
<keyword evidence="3" id="KW-0378">Hydrolase</keyword>
<evidence type="ECO:0000256" key="9">
    <source>
        <dbReference type="ARBA" id="ARBA00079301"/>
    </source>
</evidence>
<feature type="site" description="Cleavage; by autolysis" evidence="13">
    <location>
        <begin position="167"/>
        <end position="168"/>
    </location>
</feature>
<organism evidence="14 15">
    <name type="scientific">Ranatra chinensis</name>
    <dbReference type="NCBI Taxonomy" id="642074"/>
    <lineage>
        <taxon>Eukaryota</taxon>
        <taxon>Metazoa</taxon>
        <taxon>Ecdysozoa</taxon>
        <taxon>Arthropoda</taxon>
        <taxon>Hexapoda</taxon>
        <taxon>Insecta</taxon>
        <taxon>Pterygota</taxon>
        <taxon>Neoptera</taxon>
        <taxon>Paraneoptera</taxon>
        <taxon>Hemiptera</taxon>
        <taxon>Heteroptera</taxon>
        <taxon>Panheteroptera</taxon>
        <taxon>Nepomorpha</taxon>
        <taxon>Nepidae</taxon>
        <taxon>Ranatrinae</taxon>
        <taxon>Ranatra</taxon>
    </lineage>
</organism>
<name>A0ABD0XWC4_9HEMI</name>
<feature type="active site" description="Nucleophile" evidence="11">
    <location>
        <position position="168"/>
    </location>
</feature>
<sequence>VAWKVLNDDSKTGTDAVVTGCSTCEDLQCDGTVGYGGSPDENGETTLDAMIFEGDTMNMGAVGGLRKIKHAISTAKYVLQNTEHSILVGSLATEFSKGMGFKEESLSTRASKNMWIKWKENKCQPNFWFNVHPDSSIVCGPYKPLHYGTRKTHTNQIKPRVDSMNHDTISMAVISKNGSIVVGTSSNGAKYKIPGRMGDAPLPGAGAYADTTVGAGLATGDGDVMMRFLPSFLMVEMMRNGTSPKDASTEAIRRITKYYPKFSGAVIAVNKKGKFSAACHGIPEFPFSVASPSYPEVTVLRVKCFE</sequence>
<comment type="catalytic activity">
    <reaction evidence="5">
        <text>N(4)-(beta-N-acetyl-D-glucosaminyl)-L-asparagine + H2O = N-acetyl-beta-D-glucosaminylamine + L-aspartate + H(+)</text>
        <dbReference type="Rhea" id="RHEA:11544"/>
        <dbReference type="ChEBI" id="CHEBI:15377"/>
        <dbReference type="ChEBI" id="CHEBI:15378"/>
        <dbReference type="ChEBI" id="CHEBI:15947"/>
        <dbReference type="ChEBI" id="CHEBI:29991"/>
        <dbReference type="ChEBI" id="CHEBI:58080"/>
        <dbReference type="EC" id="3.5.1.26"/>
    </reaction>
</comment>
<comment type="similarity">
    <text evidence="1">Belongs to the Ntn-hydrolase family.</text>
</comment>
<keyword evidence="15" id="KW-1185">Reference proteome</keyword>
<evidence type="ECO:0000256" key="5">
    <source>
        <dbReference type="ARBA" id="ARBA00050421"/>
    </source>
</evidence>
<dbReference type="Pfam" id="PF01112">
    <property type="entry name" value="Asparaginase_2"/>
    <property type="match status" value="1"/>
</dbReference>
<comment type="function">
    <text evidence="6">Cleaves the GlcNAc-Asn bond which joins oligosaccharides to the peptide of asparagine-linked glycoproteins.</text>
</comment>
<dbReference type="Gene3D" id="3.60.20.30">
    <property type="entry name" value="(Glycosyl)asparaginase"/>
    <property type="match status" value="1"/>
</dbReference>
<evidence type="ECO:0000256" key="11">
    <source>
        <dbReference type="PIRSR" id="PIRSR600246-1"/>
    </source>
</evidence>
<evidence type="ECO:0000256" key="8">
    <source>
        <dbReference type="ARBA" id="ARBA00078726"/>
    </source>
</evidence>
<dbReference type="FunFam" id="3.60.20.30:FF:000003">
    <property type="entry name" value="N(4)-(Beta-N-acetylglucosaminyl)-L-asparaginase isoform X1"/>
    <property type="match status" value="1"/>
</dbReference>
<evidence type="ECO:0000256" key="13">
    <source>
        <dbReference type="PIRSR" id="PIRSR600246-3"/>
    </source>
</evidence>
<accession>A0ABD0XWC4</accession>
<feature type="non-terminal residue" evidence="14">
    <location>
        <position position="1"/>
    </location>
</feature>
<evidence type="ECO:0000256" key="12">
    <source>
        <dbReference type="PIRSR" id="PIRSR600246-2"/>
    </source>
</evidence>
<dbReference type="PANTHER" id="PTHR10188">
    <property type="entry name" value="L-ASPARAGINASE"/>
    <property type="match status" value="1"/>
</dbReference>
<gene>
    <name evidence="14" type="ORF">AAG570_007739</name>
</gene>
<evidence type="ECO:0000256" key="6">
    <source>
        <dbReference type="ARBA" id="ARBA00053295"/>
    </source>
</evidence>
<feature type="binding site" evidence="12">
    <location>
        <begin position="196"/>
        <end position="199"/>
    </location>
    <ligand>
        <name>substrate</name>
    </ligand>
</feature>